<dbReference type="Proteomes" id="UP000613266">
    <property type="component" value="Unassembled WGS sequence"/>
</dbReference>
<evidence type="ECO:0000313" key="7">
    <source>
        <dbReference type="EMBL" id="MBH9578986.1"/>
    </source>
</evidence>
<evidence type="ECO:0000256" key="5">
    <source>
        <dbReference type="ARBA" id="ARBA00023002"/>
    </source>
</evidence>
<dbReference type="PIRSF" id="PIRSF006157">
    <property type="entry name" value="Doxgns_DODA"/>
    <property type="match status" value="1"/>
</dbReference>
<protein>
    <submittedName>
        <fullName evidence="7">Dioxygenase</fullName>
    </submittedName>
</protein>
<dbReference type="Pfam" id="PF02900">
    <property type="entry name" value="LigB"/>
    <property type="match status" value="1"/>
</dbReference>
<keyword evidence="3" id="KW-0479">Metal-binding</keyword>
<dbReference type="PANTHER" id="PTHR30096">
    <property type="entry name" value="4,5-DOPA DIOXYGENASE EXTRADIOL-LIKE PROTEIN"/>
    <property type="match status" value="1"/>
</dbReference>
<sequence length="269" mass="29138">MTTRLPTYFISHGGGPWPYMDGPFRRRFDVLERTLAGIPAELPAPPRAVLVVTAHWEAPQFLLSAHPQPPMLYDYGGFPPHTYEVRYPAPGDPALAAQVAGLLRAGGLHAALDAERGFDHGSFTTLQPIYPQANVPVVQMSLQQELDPALHLHAGRLLAPLRDEGVLILASGLSFHNLRSFDARGAAASQAFDNWLREAVLQPDPSERAARLMRWAEAPAARQAHPREDHLLPLMVAAGAAGADGAVLHYHEDEFFGGLAVSGFRFGGG</sequence>
<dbReference type="CDD" id="cd07363">
    <property type="entry name" value="45_DOPA_Dioxygenase"/>
    <property type="match status" value="1"/>
</dbReference>
<dbReference type="InterPro" id="IPR004183">
    <property type="entry name" value="Xdiol_dOase_suB"/>
</dbReference>
<evidence type="ECO:0000259" key="6">
    <source>
        <dbReference type="Pfam" id="PF02900"/>
    </source>
</evidence>
<dbReference type="RefSeq" id="WP_198112751.1">
    <property type="nucleotide sequence ID" value="NZ_JAEDAK010000016.1"/>
</dbReference>
<evidence type="ECO:0000256" key="2">
    <source>
        <dbReference type="ARBA" id="ARBA00007581"/>
    </source>
</evidence>
<keyword evidence="5" id="KW-0560">Oxidoreductase</keyword>
<dbReference type="GO" id="GO:0008270">
    <property type="term" value="F:zinc ion binding"/>
    <property type="evidence" value="ECO:0007669"/>
    <property type="project" value="InterPro"/>
</dbReference>
<keyword evidence="7" id="KW-0223">Dioxygenase</keyword>
<dbReference type="InterPro" id="IPR014436">
    <property type="entry name" value="Extradiol_dOase_DODA"/>
</dbReference>
<dbReference type="Gene3D" id="3.40.830.10">
    <property type="entry name" value="LigB-like"/>
    <property type="match status" value="1"/>
</dbReference>
<reference evidence="7" key="1">
    <citation type="submission" date="2020-12" db="EMBL/GenBank/DDBJ databases">
        <title>The genome sequence of Inhella sp. 1Y17.</title>
        <authorList>
            <person name="Liu Y."/>
        </authorList>
    </citation>
    <scope>NUCLEOTIDE SEQUENCE</scope>
    <source>
        <strain evidence="7">1Y17</strain>
    </source>
</reference>
<evidence type="ECO:0000256" key="1">
    <source>
        <dbReference type="ARBA" id="ARBA00001947"/>
    </source>
</evidence>
<accession>A0A931NI56</accession>
<keyword evidence="4" id="KW-0862">Zinc</keyword>
<keyword evidence="8" id="KW-1185">Reference proteome</keyword>
<dbReference type="PANTHER" id="PTHR30096:SF0">
    <property type="entry name" value="4,5-DOPA DIOXYGENASE EXTRADIOL-LIKE PROTEIN"/>
    <property type="match status" value="1"/>
</dbReference>
<dbReference type="AlphaFoldDB" id="A0A931NI56"/>
<comment type="similarity">
    <text evidence="2">Belongs to the DODA-type extradiol aromatic ring-opening dioxygenase family.</text>
</comment>
<evidence type="ECO:0000313" key="8">
    <source>
        <dbReference type="Proteomes" id="UP000613266"/>
    </source>
</evidence>
<name>A0A931NI56_9BURK</name>
<dbReference type="GO" id="GO:0008198">
    <property type="term" value="F:ferrous iron binding"/>
    <property type="evidence" value="ECO:0007669"/>
    <property type="project" value="InterPro"/>
</dbReference>
<proteinExistence type="inferred from homology"/>
<evidence type="ECO:0000256" key="3">
    <source>
        <dbReference type="ARBA" id="ARBA00022723"/>
    </source>
</evidence>
<gene>
    <name evidence="7" type="ORF">I7X39_19010</name>
</gene>
<dbReference type="EMBL" id="JAEDAK010000016">
    <property type="protein sequence ID" value="MBH9578986.1"/>
    <property type="molecule type" value="Genomic_DNA"/>
</dbReference>
<feature type="domain" description="Extradiol ring-cleavage dioxygenase class III enzyme subunit B" evidence="6">
    <location>
        <begin position="7"/>
        <end position="245"/>
    </location>
</feature>
<comment type="caution">
    <text evidence="7">The sequence shown here is derived from an EMBL/GenBank/DDBJ whole genome shotgun (WGS) entry which is preliminary data.</text>
</comment>
<dbReference type="SUPFAM" id="SSF53213">
    <property type="entry name" value="LigB-like"/>
    <property type="match status" value="1"/>
</dbReference>
<comment type="cofactor">
    <cofactor evidence="1">
        <name>Zn(2+)</name>
        <dbReference type="ChEBI" id="CHEBI:29105"/>
    </cofactor>
</comment>
<organism evidence="7 8">
    <name type="scientific">Inhella proteolytica</name>
    <dbReference type="NCBI Taxonomy" id="2795029"/>
    <lineage>
        <taxon>Bacteria</taxon>
        <taxon>Pseudomonadati</taxon>
        <taxon>Pseudomonadota</taxon>
        <taxon>Betaproteobacteria</taxon>
        <taxon>Burkholderiales</taxon>
        <taxon>Sphaerotilaceae</taxon>
        <taxon>Inhella</taxon>
    </lineage>
</organism>
<evidence type="ECO:0000256" key="4">
    <source>
        <dbReference type="ARBA" id="ARBA00022833"/>
    </source>
</evidence>
<dbReference type="GO" id="GO:0016702">
    <property type="term" value="F:oxidoreductase activity, acting on single donors with incorporation of molecular oxygen, incorporation of two atoms of oxygen"/>
    <property type="evidence" value="ECO:0007669"/>
    <property type="project" value="UniProtKB-ARBA"/>
</dbReference>